<dbReference type="OrthoDB" id="5295974at2"/>
<dbReference type="STRING" id="1458275.AZ34_14960"/>
<name>A0A016XKX6_9BURK</name>
<gene>
    <name evidence="1" type="ORF">AZ34_14960</name>
</gene>
<dbReference type="EMBL" id="JEMG01000001">
    <property type="protein sequence ID" value="EYC52222.1"/>
    <property type="molecule type" value="Genomic_DNA"/>
</dbReference>
<dbReference type="AlphaFoldDB" id="A0A016XKX6"/>
<dbReference type="RefSeq" id="WP_051509892.1">
    <property type="nucleotide sequence ID" value="NZ_JEMG01000001.1"/>
</dbReference>
<dbReference type="Proteomes" id="UP000023268">
    <property type="component" value="Unassembled WGS sequence"/>
</dbReference>
<proteinExistence type="predicted"/>
<comment type="caution">
    <text evidence="1">The sequence shown here is derived from an EMBL/GenBank/DDBJ whole genome shotgun (WGS) entry which is preliminary data.</text>
</comment>
<dbReference type="eggNOG" id="COG4255">
    <property type="taxonomic scope" value="Bacteria"/>
</dbReference>
<evidence type="ECO:0000313" key="1">
    <source>
        <dbReference type="EMBL" id="EYC52222.1"/>
    </source>
</evidence>
<accession>A0A016XKX6</accession>
<evidence type="ECO:0000313" key="2">
    <source>
        <dbReference type="Proteomes" id="UP000023268"/>
    </source>
</evidence>
<organism evidence="1 2">
    <name type="scientific">Hylemonella gracilis str. Niagara R</name>
    <dbReference type="NCBI Taxonomy" id="1458275"/>
    <lineage>
        <taxon>Bacteria</taxon>
        <taxon>Pseudomonadati</taxon>
        <taxon>Pseudomonadota</taxon>
        <taxon>Betaproteobacteria</taxon>
        <taxon>Burkholderiales</taxon>
        <taxon>Comamonadaceae</taxon>
        <taxon>Hylemonella</taxon>
    </lineage>
</organism>
<protein>
    <submittedName>
        <fullName evidence="1">Phosphoglycerate mutase</fullName>
    </submittedName>
</protein>
<reference evidence="1 2" key="1">
    <citation type="submission" date="2014-02" db="EMBL/GenBank/DDBJ databases">
        <title>Draft Genome of Hylemonella gracilis isolated from the Niagara River.</title>
        <authorList>
            <person name="Pawlowski D.R."/>
            <person name="Koudelka G.B."/>
        </authorList>
    </citation>
    <scope>NUCLEOTIDE SEQUENCE [LARGE SCALE GENOMIC DNA]</scope>
    <source>
        <strain evidence="1 2">Niagara R</strain>
    </source>
</reference>
<sequence>MPFSHLLIPHALVDDAEAAPAARAALQAVFKNGGASSRAGGRWLPSLQGLLDRAPLQTRRLDANGVTSAHEAMLAQALGLDPLVPPWAALRAHALRLPEADTAAWAFMTPAHWVLPQGVGQSQVRLSDPDQLRLDEAEAQALCAAMQAYFAEDGLSLHIDRPGLWLVRGDALRGLRSPAPERVLALGGDVAPWLPTASPAAPLLRRLQNEMQMLLYTHPVNDAREARGLPSVNSFWLHGGGKLAAVPTPQITWTVLDSLVAPALQGYALGDWRAWAEAWRALDAQLALTLTEPTGPQDAQPRTTQAPTQLVLCGLHMLATSDSTEPSSNGFWRRLRQRIRPGLQNEALAELLVPA</sequence>